<reference evidence="2" key="1">
    <citation type="submission" date="2016-10" db="EMBL/GenBank/DDBJ databases">
        <authorList>
            <person name="Varghese N."/>
            <person name="Submissions S."/>
        </authorList>
    </citation>
    <scope>NUCLEOTIDE SEQUENCE [LARGE SCALE GENOMIC DNA]</scope>
    <source>
        <strain evidence="2">M83</strain>
    </source>
</reference>
<organism evidence="1 2">
    <name type="scientific">Lachnospira pectinoschiza</name>
    <dbReference type="NCBI Taxonomy" id="28052"/>
    <lineage>
        <taxon>Bacteria</taxon>
        <taxon>Bacillati</taxon>
        <taxon>Bacillota</taxon>
        <taxon>Clostridia</taxon>
        <taxon>Lachnospirales</taxon>
        <taxon>Lachnospiraceae</taxon>
        <taxon>Lachnospira</taxon>
    </lineage>
</organism>
<dbReference type="Gene3D" id="3.30.559.10">
    <property type="entry name" value="Chloramphenicol acetyltransferase-like domain"/>
    <property type="match status" value="1"/>
</dbReference>
<sequence length="380" mass="44644">MENFSLSDLQKSYLVGRKLKNNLGGVPCHAYFEFEGEKLDLERFKKAWAAVRKNHLMIHSCLLEDGEIREDKVMDKSLFVFNLSKLEDIKIEEVLMDCRENISHRAMDLKRGQSIGCELFLLKNEKIRICFDVDLVCTDVNGIQEILNELGYRYVNKDFRLRTYKLNKQNDETLPSQNLIKQDTKIPYGDNATSLYSCKYSSFDYKFNKEEYESLKKIFGRDLFATMLSTLWQASNREELLVNVPYFMQCKEGYDYVADNTKIFWMRIDKDCASAKSIEETVKKRLSEDRKDYKLENGLVPLVFSYNQNGIFLNEEFVNNIGKLTYMISQTPNVCLDVQLFNMLDGLLISFVYPKEINGIDNIKTWFENYIKRIQELIEK</sequence>
<dbReference type="OrthoDB" id="9778383at2"/>
<dbReference type="Proteomes" id="UP000187651">
    <property type="component" value="Unassembled WGS sequence"/>
</dbReference>
<protein>
    <submittedName>
        <fullName evidence="1">Condensation domain-containing protein</fullName>
    </submittedName>
</protein>
<name>A0A1G9TAN3_9FIRM</name>
<dbReference type="EMBL" id="FNHZ01000001">
    <property type="protein sequence ID" value="SDM44672.1"/>
    <property type="molecule type" value="Genomic_DNA"/>
</dbReference>
<accession>A0A1G9TAN3</accession>
<evidence type="ECO:0000313" key="1">
    <source>
        <dbReference type="EMBL" id="SDM44672.1"/>
    </source>
</evidence>
<proteinExistence type="predicted"/>
<evidence type="ECO:0000313" key="2">
    <source>
        <dbReference type="Proteomes" id="UP000187651"/>
    </source>
</evidence>
<dbReference type="AlphaFoldDB" id="A0A1G9TAN3"/>
<keyword evidence="2" id="KW-1185">Reference proteome</keyword>
<dbReference type="SUPFAM" id="SSF52777">
    <property type="entry name" value="CoA-dependent acyltransferases"/>
    <property type="match status" value="1"/>
</dbReference>
<gene>
    <name evidence="1" type="ORF">SAMN05216544_0279</name>
</gene>
<dbReference type="InterPro" id="IPR023213">
    <property type="entry name" value="CAT-like_dom_sf"/>
</dbReference>
<dbReference type="RefSeq" id="WP_074520574.1">
    <property type="nucleotide sequence ID" value="NZ_FNHZ01000001.1"/>
</dbReference>